<dbReference type="Proteomes" id="UP000321230">
    <property type="component" value="Unassembled WGS sequence"/>
</dbReference>
<dbReference type="PANTHER" id="PTHR38643">
    <property type="entry name" value="PURINE NUCLEOSIDE PERMEASE C285.05-RELATED"/>
    <property type="match status" value="1"/>
</dbReference>
<feature type="signal peptide" evidence="1">
    <location>
        <begin position="1"/>
        <end position="27"/>
    </location>
</feature>
<evidence type="ECO:0000313" key="2">
    <source>
        <dbReference type="EMBL" id="GEK93886.1"/>
    </source>
</evidence>
<dbReference type="PIRSF" id="PIRSF013171">
    <property type="entry name" value="Pur_nuclsid_perm"/>
    <property type="match status" value="1"/>
</dbReference>
<sequence length="354" mass="39063">MIRAQWKTLLMAAAACVGTAFSIRAQAHDEPWKIQAVVLTTYENGADTGDKAGELQPWVEHEHLTEKLPFPLGVHDIYTDRGHHLLVVMTGMTTGPAAASVMALGLDPRFDLSKAYWLIDGCAGFDPTVAPEGSAAWITHVVGSVMKELDLREMPKDWPYGKFLTGANAPDRPVPAGPVTPGEPTLLFTLNPSLVAWAYSMTDKLPLVDPPELAHERQIWRDIPAATRKPVVLKGDELASDVFWHGRMPTQFARNWVKLVTHGEGQFTASEMEDSGMMESLMRLGHAGRIDDTRVLILRTASNYTQQPQGMTAEQSINGHMPAEAPAMENGYRVGARIIHEIMDHWPKYSVQTP</sequence>
<proteinExistence type="predicted"/>
<dbReference type="OrthoDB" id="4517280at2"/>
<dbReference type="Pfam" id="PF06516">
    <property type="entry name" value="NUP"/>
    <property type="match status" value="1"/>
</dbReference>
<feature type="chain" id="PRO_5021928188" evidence="1">
    <location>
        <begin position="28"/>
        <end position="354"/>
    </location>
</feature>
<dbReference type="GO" id="GO:0055085">
    <property type="term" value="P:transmembrane transport"/>
    <property type="evidence" value="ECO:0007669"/>
    <property type="project" value="InterPro"/>
</dbReference>
<dbReference type="RefSeq" id="WP_146796207.1">
    <property type="nucleotide sequence ID" value="NZ_BARC01000008.1"/>
</dbReference>
<gene>
    <name evidence="2" type="ORF">GWA01_16560</name>
</gene>
<accession>A0A511B0B0</accession>
<evidence type="ECO:0000256" key="1">
    <source>
        <dbReference type="SAM" id="SignalP"/>
    </source>
</evidence>
<organism evidence="2 3">
    <name type="scientific">Gluconobacter wancherniae NBRC 103581</name>
    <dbReference type="NCBI Taxonomy" id="656744"/>
    <lineage>
        <taxon>Bacteria</taxon>
        <taxon>Pseudomonadati</taxon>
        <taxon>Pseudomonadota</taxon>
        <taxon>Alphaproteobacteria</taxon>
        <taxon>Acetobacterales</taxon>
        <taxon>Acetobacteraceae</taxon>
        <taxon>Gluconobacter</taxon>
    </lineage>
</organism>
<name>A0A511B0B0_9PROT</name>
<protein>
    <submittedName>
        <fullName evidence="2">NUP-family purine nucleoside permease</fullName>
    </submittedName>
</protein>
<evidence type="ECO:0000313" key="3">
    <source>
        <dbReference type="Proteomes" id="UP000321230"/>
    </source>
</evidence>
<reference evidence="2 3" key="1">
    <citation type="submission" date="2019-07" db="EMBL/GenBank/DDBJ databases">
        <title>Whole genome shotgun sequence of Gluconobacter wancherniae NBRC 103581.</title>
        <authorList>
            <person name="Hosoyama A."/>
            <person name="Uohara A."/>
            <person name="Ohji S."/>
            <person name="Ichikawa N."/>
        </authorList>
    </citation>
    <scope>NUCLEOTIDE SEQUENCE [LARGE SCALE GENOMIC DNA]</scope>
    <source>
        <strain evidence="2 3">NBRC 103581</strain>
    </source>
</reference>
<keyword evidence="3" id="KW-1185">Reference proteome</keyword>
<comment type="caution">
    <text evidence="2">The sequence shown here is derived from an EMBL/GenBank/DDBJ whole genome shotgun (WGS) entry which is preliminary data.</text>
</comment>
<dbReference type="EMBL" id="BJUZ01000002">
    <property type="protein sequence ID" value="GEK93886.1"/>
    <property type="molecule type" value="Genomic_DNA"/>
</dbReference>
<keyword evidence="1" id="KW-0732">Signal</keyword>
<dbReference type="InterPro" id="IPR009486">
    <property type="entry name" value="Pur_nuclsid_perm"/>
</dbReference>
<dbReference type="PANTHER" id="PTHR38643:SF1">
    <property type="entry name" value="PURINE NUCLEOSIDE PERMEASE C285.05-RELATED"/>
    <property type="match status" value="1"/>
</dbReference>
<dbReference type="AlphaFoldDB" id="A0A511B0B0"/>